<gene>
    <name evidence="1" type="ORF">FTX54_002340</name>
</gene>
<organism evidence="1 2">
    <name type="scientific">Alkalicoccus halolimnae</name>
    <dbReference type="NCBI Taxonomy" id="1667239"/>
    <lineage>
        <taxon>Bacteria</taxon>
        <taxon>Bacillati</taxon>
        <taxon>Bacillota</taxon>
        <taxon>Bacilli</taxon>
        <taxon>Bacillales</taxon>
        <taxon>Bacillaceae</taxon>
        <taxon>Alkalicoccus</taxon>
    </lineage>
</organism>
<dbReference type="EMBL" id="CP144914">
    <property type="protein sequence ID" value="WWD80424.1"/>
    <property type="molecule type" value="Genomic_DNA"/>
</dbReference>
<accession>A0A5C7F3T8</accession>
<dbReference type="Proteomes" id="UP000321816">
    <property type="component" value="Chromosome"/>
</dbReference>
<dbReference type="RefSeq" id="WP_147803905.1">
    <property type="nucleotide sequence ID" value="NZ_CP144914.1"/>
</dbReference>
<dbReference type="OrthoDB" id="4891072at2"/>
<protein>
    <submittedName>
        <fullName evidence="1">Uncharacterized protein</fullName>
    </submittedName>
</protein>
<keyword evidence="2" id="KW-1185">Reference proteome</keyword>
<proteinExistence type="predicted"/>
<name>A0A5C7F3T8_9BACI</name>
<reference evidence="1 2" key="1">
    <citation type="submission" date="2024-01" db="EMBL/GenBank/DDBJ databases">
        <title>Complete Genome Sequence of Alkalicoccus halolimnae BZ-SZ-XJ29T, a Moderately Halophilic Bacterium Isolated from a Salt Lake.</title>
        <authorList>
            <person name="Zhao B."/>
        </authorList>
    </citation>
    <scope>NUCLEOTIDE SEQUENCE [LARGE SCALE GENOMIC DNA]</scope>
    <source>
        <strain evidence="1 2">BZ-SZ-XJ29</strain>
    </source>
</reference>
<dbReference type="AlphaFoldDB" id="A0A5C7F3T8"/>
<dbReference type="KEGG" id="ahal:FTX54_002340"/>
<evidence type="ECO:0000313" key="1">
    <source>
        <dbReference type="EMBL" id="WWD80424.1"/>
    </source>
</evidence>
<evidence type="ECO:0000313" key="2">
    <source>
        <dbReference type="Proteomes" id="UP000321816"/>
    </source>
</evidence>
<sequence length="566" mass="65804">MSLLREDKQKTWKRPPEELMIPERIGAFRVNPLSFSRSVLRKANKEQWQIDRVVFDLDAGGNGEIIYRIQTEGKLFHFILLSHEIIEEDRNDRVVSERWDMTCALCEGEVSPEKLIRLRKELPKQESGRGEMQDIVWSRANRSSRVFDEVVDLLSKGKQPHGELLIKTGYLVRSTAFYANGKFGLAPFDKLSAAHPFAGAFRAQMFTAYLLRQASFDIIEHIAKCKNESAVSLSQKWKRYLGVGNATGLGMVPFLMYHPKLIHRWIDTREEAVSRVKNKVLNTDQLRSLETWLEHSIAYFREYNVDGKEAFHSPEQMTHDCLTALKRLQNWKVNTTSRLSRWGDYMEAVKPELTFEGEEFLHSLLMEINIDSLLDLENQSVVNETYDFEPEMKIGELIKIIESDYRWAFQFDFTHPQDYYYFWFRSREKEEPRIGVAGKDAGSDKALRLDYARQIQQLYSLLTCQTADDMAATFVLAYPHFKPIIKRVQSLVDWPYGEIQGNLLGKNLIPLYLLRCKLSLFGAERFSPKSNEWVRVTLFQGAPTIEELNDSFSEGWILPLLPKQEE</sequence>